<evidence type="ECO:0000313" key="3">
    <source>
        <dbReference type="EMBL" id="UVI28351.1"/>
    </source>
</evidence>
<keyword evidence="2" id="KW-0812">Transmembrane</keyword>
<accession>A0ABY5S361</accession>
<dbReference type="EMBL" id="CP091430">
    <property type="protein sequence ID" value="UVI28351.1"/>
    <property type="molecule type" value="Genomic_DNA"/>
</dbReference>
<keyword evidence="2" id="KW-1133">Transmembrane helix</keyword>
<keyword evidence="1" id="KW-0378">Hydrolase</keyword>
<gene>
    <name evidence="3" type="ORF">L1F29_23255</name>
</gene>
<dbReference type="InterPro" id="IPR042000">
    <property type="entry name" value="Sortase_D_2"/>
</dbReference>
<dbReference type="Pfam" id="PF04203">
    <property type="entry name" value="Sortase"/>
    <property type="match status" value="1"/>
</dbReference>
<proteinExistence type="predicted"/>
<protein>
    <submittedName>
        <fullName evidence="3">Class D sortase</fullName>
    </submittedName>
</protein>
<dbReference type="NCBIfam" id="TIGR01076">
    <property type="entry name" value="sortase_fam"/>
    <property type="match status" value="1"/>
</dbReference>
<dbReference type="RefSeq" id="WP_258384439.1">
    <property type="nucleotide sequence ID" value="NZ_CP091430.1"/>
</dbReference>
<evidence type="ECO:0000256" key="2">
    <source>
        <dbReference type="SAM" id="Phobius"/>
    </source>
</evidence>
<organism evidence="3 4">
    <name type="scientific">Paenibacillus spongiae</name>
    <dbReference type="NCBI Taxonomy" id="2909671"/>
    <lineage>
        <taxon>Bacteria</taxon>
        <taxon>Bacillati</taxon>
        <taxon>Bacillota</taxon>
        <taxon>Bacilli</taxon>
        <taxon>Bacillales</taxon>
        <taxon>Paenibacillaceae</taxon>
        <taxon>Paenibacillus</taxon>
    </lineage>
</organism>
<dbReference type="InterPro" id="IPR005754">
    <property type="entry name" value="Sortase"/>
</dbReference>
<keyword evidence="4" id="KW-1185">Reference proteome</keyword>
<dbReference type="Gene3D" id="2.40.260.10">
    <property type="entry name" value="Sortase"/>
    <property type="match status" value="1"/>
</dbReference>
<dbReference type="InterPro" id="IPR023365">
    <property type="entry name" value="Sortase_dom-sf"/>
</dbReference>
<dbReference type="Proteomes" id="UP001057877">
    <property type="component" value="Chromosome"/>
</dbReference>
<feature type="transmembrane region" description="Helical" evidence="2">
    <location>
        <begin position="6"/>
        <end position="24"/>
    </location>
</feature>
<evidence type="ECO:0000313" key="4">
    <source>
        <dbReference type="Proteomes" id="UP001057877"/>
    </source>
</evidence>
<dbReference type="SUPFAM" id="SSF63817">
    <property type="entry name" value="Sortase"/>
    <property type="match status" value="1"/>
</dbReference>
<evidence type="ECO:0000256" key="1">
    <source>
        <dbReference type="ARBA" id="ARBA00022801"/>
    </source>
</evidence>
<reference evidence="3" key="1">
    <citation type="submission" date="2022-01" db="EMBL/GenBank/DDBJ databases">
        <title>Paenibacillus spongiae sp. nov., isolated from marine sponge.</title>
        <authorList>
            <person name="Li Z."/>
            <person name="Zhang M."/>
        </authorList>
    </citation>
    <scope>NUCLEOTIDE SEQUENCE</scope>
    <source>
        <strain evidence="3">PHS-Z3</strain>
    </source>
</reference>
<name>A0ABY5S361_9BACL</name>
<keyword evidence="2" id="KW-0472">Membrane</keyword>
<dbReference type="CDD" id="cd06166">
    <property type="entry name" value="Sortase_D_2"/>
    <property type="match status" value="1"/>
</dbReference>
<sequence length="222" mass="24465">MTRNRILPVVLIITGAIILLFPTAREYYYNWQEGRLLSELEHAPDLKPAGAANSPIQAEYEKLSQLLTQTANNPEPQPAPETVKKPAQDLDDNAIGLIEIDKIDLKLPILEGASQANLRYAAAHMTETNPIGQTGNAAIAAHRARTKGRLFNRLNELEIGDKITIQTNDKQLTYNVNKISIVEPTDLSVLASSDKESIVTLITCEPLKNPTHRLIVQASLES</sequence>